<evidence type="ECO:0000259" key="16">
    <source>
        <dbReference type="PROSITE" id="PS51068"/>
    </source>
</evidence>
<keyword evidence="10" id="KW-0234">DNA repair</keyword>
<dbReference type="SUPFAM" id="SSF81624">
    <property type="entry name" value="N-terminal domain of MutM-like DNA repair proteins"/>
    <property type="match status" value="1"/>
</dbReference>
<dbReference type="Pfam" id="PF01149">
    <property type="entry name" value="Fapy_DNA_glyco"/>
    <property type="match status" value="1"/>
</dbReference>
<dbReference type="PROSITE" id="PS51066">
    <property type="entry name" value="ZF_FPG_2"/>
    <property type="match status" value="1"/>
</dbReference>
<dbReference type="Proteomes" id="UP001142372">
    <property type="component" value="Unassembled WGS sequence"/>
</dbReference>
<keyword evidence="12" id="KW-0511">Multifunctional enzyme</keyword>
<dbReference type="GO" id="GO:0006284">
    <property type="term" value="P:base-excision repair"/>
    <property type="evidence" value="ECO:0007669"/>
    <property type="project" value="InterPro"/>
</dbReference>
<keyword evidence="6 14" id="KW-0863">Zinc-finger</keyword>
<evidence type="ECO:0000256" key="5">
    <source>
        <dbReference type="ARBA" id="ARBA00022763"/>
    </source>
</evidence>
<proteinExistence type="inferred from homology"/>
<dbReference type="PROSITE" id="PS51068">
    <property type="entry name" value="FPG_CAT"/>
    <property type="match status" value="1"/>
</dbReference>
<dbReference type="SUPFAM" id="SSF46946">
    <property type="entry name" value="S13-like H2TH domain"/>
    <property type="match status" value="1"/>
</dbReference>
<evidence type="ECO:0000256" key="11">
    <source>
        <dbReference type="ARBA" id="ARBA00023239"/>
    </source>
</evidence>
<name>A0A9W6H9J4_9MICO</name>
<dbReference type="Pfam" id="PF06827">
    <property type="entry name" value="zf-FPG_IleRS"/>
    <property type="match status" value="1"/>
</dbReference>
<evidence type="ECO:0000256" key="4">
    <source>
        <dbReference type="ARBA" id="ARBA00022723"/>
    </source>
</evidence>
<feature type="domain" description="FPG-type" evidence="15">
    <location>
        <begin position="280"/>
        <end position="314"/>
    </location>
</feature>
<evidence type="ECO:0000256" key="8">
    <source>
        <dbReference type="ARBA" id="ARBA00022833"/>
    </source>
</evidence>
<evidence type="ECO:0000259" key="15">
    <source>
        <dbReference type="PROSITE" id="PS51066"/>
    </source>
</evidence>
<evidence type="ECO:0000256" key="7">
    <source>
        <dbReference type="ARBA" id="ARBA00022801"/>
    </source>
</evidence>
<dbReference type="PANTHER" id="PTHR22993:SF9">
    <property type="entry name" value="FORMAMIDOPYRIMIDINE-DNA GLYCOSYLASE"/>
    <property type="match status" value="1"/>
</dbReference>
<keyword evidence="5" id="KW-0227">DNA damage</keyword>
<accession>A0A9W6H9J4</accession>
<evidence type="ECO:0000256" key="9">
    <source>
        <dbReference type="ARBA" id="ARBA00023125"/>
    </source>
</evidence>
<keyword evidence="18" id="KW-1185">Reference proteome</keyword>
<keyword evidence="7" id="KW-0378">Hydrolase</keyword>
<dbReference type="GO" id="GO:0016829">
    <property type="term" value="F:lyase activity"/>
    <property type="evidence" value="ECO:0007669"/>
    <property type="project" value="UniProtKB-KW"/>
</dbReference>
<comment type="catalytic activity">
    <reaction evidence="1">
        <text>Hydrolysis of DNA containing ring-opened 7-methylguanine residues, releasing 2,6-diamino-4-hydroxy-5-(N-methyl)formamidopyrimidine.</text>
        <dbReference type="EC" id="3.2.2.23"/>
    </reaction>
</comment>
<dbReference type="InterPro" id="IPR035937">
    <property type="entry name" value="FPG_N"/>
</dbReference>
<evidence type="ECO:0000256" key="12">
    <source>
        <dbReference type="ARBA" id="ARBA00023268"/>
    </source>
</evidence>
<keyword evidence="4" id="KW-0479">Metal-binding</keyword>
<comment type="cofactor">
    <cofactor evidence="2">
        <name>Zn(2+)</name>
        <dbReference type="ChEBI" id="CHEBI:29105"/>
    </cofactor>
</comment>
<dbReference type="InterPro" id="IPR015886">
    <property type="entry name" value="H2TH_FPG"/>
</dbReference>
<dbReference type="EMBL" id="BSEN01000006">
    <property type="protein sequence ID" value="GLJ75852.1"/>
    <property type="molecule type" value="Genomic_DNA"/>
</dbReference>
<evidence type="ECO:0000313" key="17">
    <source>
        <dbReference type="EMBL" id="GLJ75852.1"/>
    </source>
</evidence>
<reference evidence="17" key="1">
    <citation type="journal article" date="2014" name="Int. J. Syst. Evol. Microbiol.">
        <title>Complete genome sequence of Corynebacterium casei LMG S-19264T (=DSM 44701T), isolated from a smear-ripened cheese.</title>
        <authorList>
            <consortium name="US DOE Joint Genome Institute (JGI-PGF)"/>
            <person name="Walter F."/>
            <person name="Albersmeier A."/>
            <person name="Kalinowski J."/>
            <person name="Ruckert C."/>
        </authorList>
    </citation>
    <scope>NUCLEOTIDE SEQUENCE</scope>
    <source>
        <strain evidence="17">VKM Ac-1401</strain>
    </source>
</reference>
<comment type="caution">
    <text evidence="17">The sequence shown here is derived from an EMBL/GenBank/DDBJ whole genome shotgun (WGS) entry which is preliminary data.</text>
</comment>
<dbReference type="GO" id="GO:0034039">
    <property type="term" value="F:8-oxo-7,8-dihydroguanine DNA N-glycosylase activity"/>
    <property type="evidence" value="ECO:0007669"/>
    <property type="project" value="TreeGrafter"/>
</dbReference>
<organism evidence="17 18">
    <name type="scientific">Leifsonia poae</name>
    <dbReference type="NCBI Taxonomy" id="110933"/>
    <lineage>
        <taxon>Bacteria</taxon>
        <taxon>Bacillati</taxon>
        <taxon>Actinomycetota</taxon>
        <taxon>Actinomycetes</taxon>
        <taxon>Micrococcales</taxon>
        <taxon>Microbacteriaceae</taxon>
        <taxon>Leifsonia</taxon>
    </lineage>
</organism>
<dbReference type="CDD" id="cd08973">
    <property type="entry name" value="BaFpgNei_N_1"/>
    <property type="match status" value="1"/>
</dbReference>
<feature type="domain" description="Formamidopyrimidine-DNA glycosylase catalytic" evidence="16">
    <location>
        <begin position="39"/>
        <end position="162"/>
    </location>
</feature>
<evidence type="ECO:0000313" key="18">
    <source>
        <dbReference type="Proteomes" id="UP001142372"/>
    </source>
</evidence>
<dbReference type="SMART" id="SM00898">
    <property type="entry name" value="Fapy_DNA_glyco"/>
    <property type="match status" value="1"/>
</dbReference>
<dbReference type="InterPro" id="IPR000214">
    <property type="entry name" value="Znf_DNA_glyclase/AP_lyase"/>
</dbReference>
<keyword evidence="11" id="KW-0456">Lyase</keyword>
<dbReference type="GO" id="GO:0003684">
    <property type="term" value="F:damaged DNA binding"/>
    <property type="evidence" value="ECO:0007669"/>
    <property type="project" value="InterPro"/>
</dbReference>
<keyword evidence="8" id="KW-0862">Zinc</keyword>
<dbReference type="GO" id="GO:0008270">
    <property type="term" value="F:zinc ion binding"/>
    <property type="evidence" value="ECO:0007669"/>
    <property type="project" value="UniProtKB-KW"/>
</dbReference>
<evidence type="ECO:0000256" key="1">
    <source>
        <dbReference type="ARBA" id="ARBA00001668"/>
    </source>
</evidence>
<dbReference type="PANTHER" id="PTHR22993">
    <property type="entry name" value="FORMAMIDOPYRIMIDINE-DNA GLYCOSYLASE"/>
    <property type="match status" value="1"/>
</dbReference>
<dbReference type="AlphaFoldDB" id="A0A9W6H9J4"/>
<dbReference type="GO" id="GO:0003906">
    <property type="term" value="F:DNA-(apurinic or apyrimidinic site) endonuclease activity"/>
    <property type="evidence" value="ECO:0007669"/>
    <property type="project" value="InterPro"/>
</dbReference>
<reference evidence="17" key="2">
    <citation type="submission" date="2023-01" db="EMBL/GenBank/DDBJ databases">
        <authorList>
            <person name="Sun Q."/>
            <person name="Evtushenko L."/>
        </authorList>
    </citation>
    <scope>NUCLEOTIDE SEQUENCE</scope>
    <source>
        <strain evidence="17">VKM Ac-1401</strain>
    </source>
</reference>
<keyword evidence="9" id="KW-0238">DNA-binding</keyword>
<evidence type="ECO:0000256" key="2">
    <source>
        <dbReference type="ARBA" id="ARBA00001947"/>
    </source>
</evidence>
<gene>
    <name evidence="17" type="ORF">GCM10017584_14260</name>
</gene>
<evidence type="ECO:0000256" key="3">
    <source>
        <dbReference type="ARBA" id="ARBA00009409"/>
    </source>
</evidence>
<evidence type="ECO:0000256" key="14">
    <source>
        <dbReference type="PROSITE-ProRule" id="PRU00391"/>
    </source>
</evidence>
<protein>
    <submittedName>
        <fullName evidence="17">Formamidopyrimidine-DNA glycosylase</fullName>
    </submittedName>
</protein>
<keyword evidence="13" id="KW-0326">Glycosidase</keyword>
<sequence length="329" mass="34794">MREKDAALIDDHAVRGHPDIHPDRLLADVGGGMQTGMVPELPEVTALAADLDARLRGRVIDRLSIVAFAALKTFDPPVSELSGSTISGVSRHGKFLDIAVDAASGEALHVTIHLARAGWIRWRDGAPPPPSGRPGHGPLAARLVLDDGSGFDVTEAGTKKSLAISVVRDPSDVPGIARLGPEPLDPSFTLEVFEGILHDAGRAQIKGVLRSQSIIAGIGNAYSDEILHTARMSPFKPAAMSADDAARLYEALQSTLRAALARADGLAASELKSEKKSGMQVHGRTGQPCPVCGDTVRQVIFHDSTLQYCPTCQTGGKPLADRVLSRLLK</sequence>
<evidence type="ECO:0000256" key="6">
    <source>
        <dbReference type="ARBA" id="ARBA00022771"/>
    </source>
</evidence>
<dbReference type="Gene3D" id="3.20.190.10">
    <property type="entry name" value="MutM-like, N-terminal"/>
    <property type="match status" value="1"/>
</dbReference>
<dbReference type="InterPro" id="IPR010979">
    <property type="entry name" value="Ribosomal_uS13-like_H2TH"/>
</dbReference>
<dbReference type="Pfam" id="PF06831">
    <property type="entry name" value="H2TH"/>
    <property type="match status" value="1"/>
</dbReference>
<evidence type="ECO:0000256" key="13">
    <source>
        <dbReference type="ARBA" id="ARBA00023295"/>
    </source>
</evidence>
<dbReference type="SMART" id="SM01232">
    <property type="entry name" value="H2TH"/>
    <property type="match status" value="1"/>
</dbReference>
<dbReference type="Gene3D" id="1.10.8.50">
    <property type="match status" value="1"/>
</dbReference>
<dbReference type="SUPFAM" id="SSF57716">
    <property type="entry name" value="Glucocorticoid receptor-like (DNA-binding domain)"/>
    <property type="match status" value="1"/>
</dbReference>
<evidence type="ECO:0000256" key="10">
    <source>
        <dbReference type="ARBA" id="ARBA00023204"/>
    </source>
</evidence>
<dbReference type="InterPro" id="IPR012319">
    <property type="entry name" value="FPG_cat"/>
</dbReference>
<comment type="similarity">
    <text evidence="3">Belongs to the FPG family.</text>
</comment>
<dbReference type="InterPro" id="IPR010663">
    <property type="entry name" value="Znf_FPG/IleRS"/>
</dbReference>